<dbReference type="RefSeq" id="XP_020434561.1">
    <property type="nucleotide sequence ID" value="XM_020575766.1"/>
</dbReference>
<dbReference type="InParanoid" id="D3B8S6"/>
<dbReference type="GO" id="GO:0032259">
    <property type="term" value="P:methylation"/>
    <property type="evidence" value="ECO:0007669"/>
    <property type="project" value="UniProtKB-KW"/>
</dbReference>
<accession>D3B8S6</accession>
<evidence type="ECO:0000313" key="7">
    <source>
        <dbReference type="Proteomes" id="UP000001396"/>
    </source>
</evidence>
<comment type="similarity">
    <text evidence="5">Belongs to the class I-like SAM-binding methyltransferase superfamily. EFM5 family.</text>
</comment>
<dbReference type="OMA" id="CTFITAR"/>
<evidence type="ECO:0000256" key="3">
    <source>
        <dbReference type="ARBA" id="ARBA00022603"/>
    </source>
</evidence>
<dbReference type="FunCoup" id="D3B8S6">
    <property type="interactions" value="236"/>
</dbReference>
<keyword evidence="2 5" id="KW-0963">Cytoplasm</keyword>
<name>D3B8S6_HETP5</name>
<comment type="function">
    <text evidence="5">S-adenosyl-L-methionine-dependent protein-lysine N-methyltransferase that methylates elongation factor 1-alpha.</text>
</comment>
<keyword evidence="4 5" id="KW-0808">Transferase</keyword>
<dbReference type="PANTHER" id="PTHR13200">
    <property type="entry name" value="EEF1A LYSINE METHYLTRANSFERASE 1"/>
    <property type="match status" value="1"/>
</dbReference>
<evidence type="ECO:0000256" key="2">
    <source>
        <dbReference type="ARBA" id="ARBA00022490"/>
    </source>
</evidence>
<dbReference type="AlphaFoldDB" id="D3B8S6"/>
<evidence type="ECO:0000313" key="6">
    <source>
        <dbReference type="EMBL" id="EFA82444.1"/>
    </source>
</evidence>
<dbReference type="GO" id="GO:0016279">
    <property type="term" value="F:protein-lysine N-methyltransferase activity"/>
    <property type="evidence" value="ECO:0007669"/>
    <property type="project" value="UniProtKB-UniRule"/>
</dbReference>
<keyword evidence="3 5" id="KW-0489">Methyltransferase</keyword>
<reference evidence="6 7" key="1">
    <citation type="journal article" date="2011" name="Genome Res.">
        <title>Phylogeny-wide analysis of social amoeba genomes highlights ancient origins for complex intercellular communication.</title>
        <authorList>
            <person name="Heidel A.J."/>
            <person name="Lawal H.M."/>
            <person name="Felder M."/>
            <person name="Schilde C."/>
            <person name="Helps N.R."/>
            <person name="Tunggal B."/>
            <person name="Rivero F."/>
            <person name="John U."/>
            <person name="Schleicher M."/>
            <person name="Eichinger L."/>
            <person name="Platzer M."/>
            <person name="Noegel A.A."/>
            <person name="Schaap P."/>
            <person name="Gloeckner G."/>
        </authorList>
    </citation>
    <scope>NUCLEOTIDE SEQUENCE [LARGE SCALE GENOMIC DNA]</scope>
    <source>
        <strain evidence="7">ATCC 26659 / Pp 5 / PN500</strain>
    </source>
</reference>
<dbReference type="Proteomes" id="UP000001396">
    <property type="component" value="Unassembled WGS sequence"/>
</dbReference>
<sequence length="220" mass="25996">MDSDDEISLRPDSLAALQEFLKEQQIRDQEETEKPSVDVSEDWNLSQFWYEPSTSKFVAETIAKEIEGKKRVLFLSTPSIFKAVYQDEQLASQLDFHLFEYDKRFQVFGERFRVYDYRDPLGFPKKYKASFDYICFDPPFLSQECMEKVALSINALSHANTKLLVLTGRIQWPHIQRLFANMRICKFVPEHPRLQNDFFCCSNYASEQLGKEEQEKEQEK</sequence>
<dbReference type="PANTHER" id="PTHR13200:SF0">
    <property type="entry name" value="EEF1A LYSINE METHYLTRANSFERASE 1"/>
    <property type="match status" value="1"/>
</dbReference>
<evidence type="ECO:0000256" key="4">
    <source>
        <dbReference type="ARBA" id="ARBA00022679"/>
    </source>
</evidence>
<gene>
    <name evidence="6" type="ORF">PPL_04869</name>
</gene>
<dbReference type="STRING" id="670386.D3B8S6"/>
<dbReference type="GeneID" id="31360356"/>
<proteinExistence type="inferred from homology"/>
<evidence type="ECO:0000256" key="1">
    <source>
        <dbReference type="ARBA" id="ARBA00004496"/>
    </source>
</evidence>
<dbReference type="HAMAP" id="MF_03187">
    <property type="entry name" value="Methyltr_EFM5"/>
    <property type="match status" value="1"/>
</dbReference>
<dbReference type="EC" id="2.1.1.-" evidence="5"/>
<dbReference type="InterPro" id="IPR019369">
    <property type="entry name" value="Efm5/EEF1AKMT1"/>
</dbReference>
<dbReference type="EMBL" id="ADBJ01000020">
    <property type="protein sequence ID" value="EFA82444.1"/>
    <property type="molecule type" value="Genomic_DNA"/>
</dbReference>
<organism evidence="6 7">
    <name type="scientific">Heterostelium pallidum (strain ATCC 26659 / Pp 5 / PN500)</name>
    <name type="common">Cellular slime mold</name>
    <name type="synonym">Polysphondylium pallidum</name>
    <dbReference type="NCBI Taxonomy" id="670386"/>
    <lineage>
        <taxon>Eukaryota</taxon>
        <taxon>Amoebozoa</taxon>
        <taxon>Evosea</taxon>
        <taxon>Eumycetozoa</taxon>
        <taxon>Dictyostelia</taxon>
        <taxon>Acytosteliales</taxon>
        <taxon>Acytosteliaceae</taxon>
        <taxon>Heterostelium</taxon>
    </lineage>
</organism>
<dbReference type="GO" id="GO:0005737">
    <property type="term" value="C:cytoplasm"/>
    <property type="evidence" value="ECO:0007669"/>
    <property type="project" value="UniProtKB-SubCell"/>
</dbReference>
<evidence type="ECO:0000256" key="5">
    <source>
        <dbReference type="HAMAP-Rule" id="MF_03187"/>
    </source>
</evidence>
<protein>
    <recommendedName>
        <fullName evidence="5">Protein-lysine N-methyltransferase PPL_04869</fullName>
        <ecNumber evidence="5">2.1.1.-</ecNumber>
    </recommendedName>
</protein>
<dbReference type="InterPro" id="IPR041370">
    <property type="entry name" value="Mlase_EEF1AKMT1/ZCCHC4"/>
</dbReference>
<comment type="caution">
    <text evidence="6">The sequence shown here is derived from an EMBL/GenBank/DDBJ whole genome shotgun (WGS) entry which is preliminary data.</text>
</comment>
<keyword evidence="7" id="KW-1185">Reference proteome</keyword>
<dbReference type="Pfam" id="PF10237">
    <property type="entry name" value="N6-adenineMlase"/>
    <property type="match status" value="1"/>
</dbReference>
<comment type="subcellular location">
    <subcellularLocation>
        <location evidence="1 5">Cytoplasm</location>
    </subcellularLocation>
</comment>